<dbReference type="InterPro" id="IPR039425">
    <property type="entry name" value="RNA_pol_sigma-70-like"/>
</dbReference>
<dbReference type="Proteomes" id="UP000321907">
    <property type="component" value="Unassembled WGS sequence"/>
</dbReference>
<reference evidence="7 8" key="1">
    <citation type="submission" date="2019-08" db="EMBL/GenBank/DDBJ databases">
        <title>Lewinella sp. strain SSH13 Genome sequencing and assembly.</title>
        <authorList>
            <person name="Kim I."/>
        </authorList>
    </citation>
    <scope>NUCLEOTIDE SEQUENCE [LARGE SCALE GENOMIC DNA]</scope>
    <source>
        <strain evidence="7 8">SSH13</strain>
    </source>
</reference>
<dbReference type="Pfam" id="PF08281">
    <property type="entry name" value="Sigma70_r4_2"/>
    <property type="match status" value="1"/>
</dbReference>
<evidence type="ECO:0000259" key="5">
    <source>
        <dbReference type="Pfam" id="PF04542"/>
    </source>
</evidence>
<feature type="domain" description="RNA polymerase sigma-70 region 2" evidence="5">
    <location>
        <begin position="14"/>
        <end position="75"/>
    </location>
</feature>
<name>A0A5C7FX32_9BACT</name>
<dbReference type="GO" id="GO:0006352">
    <property type="term" value="P:DNA-templated transcription initiation"/>
    <property type="evidence" value="ECO:0007669"/>
    <property type="project" value="InterPro"/>
</dbReference>
<gene>
    <name evidence="7" type="ORF">FUA23_07690</name>
</gene>
<dbReference type="RefSeq" id="WP_147930153.1">
    <property type="nucleotide sequence ID" value="NZ_VOXD01000009.1"/>
</dbReference>
<dbReference type="PANTHER" id="PTHR43133:SF25">
    <property type="entry name" value="RNA POLYMERASE SIGMA FACTOR RFAY-RELATED"/>
    <property type="match status" value="1"/>
</dbReference>
<dbReference type="Pfam" id="PF04542">
    <property type="entry name" value="Sigma70_r2"/>
    <property type="match status" value="1"/>
</dbReference>
<keyword evidence="3" id="KW-0731">Sigma factor</keyword>
<dbReference type="SUPFAM" id="SSF88946">
    <property type="entry name" value="Sigma2 domain of RNA polymerase sigma factors"/>
    <property type="match status" value="1"/>
</dbReference>
<evidence type="ECO:0000259" key="6">
    <source>
        <dbReference type="Pfam" id="PF08281"/>
    </source>
</evidence>
<organism evidence="7 8">
    <name type="scientific">Neolewinella aurantiaca</name>
    <dbReference type="NCBI Taxonomy" id="2602767"/>
    <lineage>
        <taxon>Bacteria</taxon>
        <taxon>Pseudomonadati</taxon>
        <taxon>Bacteroidota</taxon>
        <taxon>Saprospiria</taxon>
        <taxon>Saprospirales</taxon>
        <taxon>Lewinellaceae</taxon>
        <taxon>Neolewinella</taxon>
    </lineage>
</organism>
<dbReference type="OrthoDB" id="9785675at2"/>
<accession>A0A5C7FX32</accession>
<sequence length="169" mass="19754">MTSHEFTAKTNELNNLLYAFALRLTRSRQDAEDLMQETAIKAYKYRNNFAEGTNFKSWISTIMRNTFINQYRKAKTRRHLNQPTTEVTQNIVSKNVVANSGEQTLRMQEMQRMLDSIGSLYSVPFLLFYKGYEYQEIAEQMNIPIGTVKSRIFTARVKMKQMIGERRGA</sequence>
<dbReference type="PANTHER" id="PTHR43133">
    <property type="entry name" value="RNA POLYMERASE ECF-TYPE SIGMA FACTO"/>
    <property type="match status" value="1"/>
</dbReference>
<dbReference type="InterPro" id="IPR013325">
    <property type="entry name" value="RNA_pol_sigma_r2"/>
</dbReference>
<dbReference type="InterPro" id="IPR007627">
    <property type="entry name" value="RNA_pol_sigma70_r2"/>
</dbReference>
<dbReference type="Gene3D" id="1.10.1740.10">
    <property type="match status" value="1"/>
</dbReference>
<evidence type="ECO:0000256" key="2">
    <source>
        <dbReference type="ARBA" id="ARBA00023015"/>
    </source>
</evidence>
<evidence type="ECO:0000256" key="3">
    <source>
        <dbReference type="ARBA" id="ARBA00023082"/>
    </source>
</evidence>
<comment type="caution">
    <text evidence="7">The sequence shown here is derived from an EMBL/GenBank/DDBJ whole genome shotgun (WGS) entry which is preliminary data.</text>
</comment>
<protein>
    <submittedName>
        <fullName evidence="7">RNA polymerase sigma factor</fullName>
    </submittedName>
</protein>
<keyword evidence="4" id="KW-0804">Transcription</keyword>
<dbReference type="InterPro" id="IPR013324">
    <property type="entry name" value="RNA_pol_sigma_r3/r4-like"/>
</dbReference>
<dbReference type="InterPro" id="IPR036388">
    <property type="entry name" value="WH-like_DNA-bd_sf"/>
</dbReference>
<evidence type="ECO:0000256" key="1">
    <source>
        <dbReference type="ARBA" id="ARBA00010641"/>
    </source>
</evidence>
<dbReference type="NCBIfam" id="TIGR02937">
    <property type="entry name" value="sigma70-ECF"/>
    <property type="match status" value="1"/>
</dbReference>
<evidence type="ECO:0000256" key="4">
    <source>
        <dbReference type="ARBA" id="ARBA00023163"/>
    </source>
</evidence>
<dbReference type="EMBL" id="VOXD01000009">
    <property type="protein sequence ID" value="TXF90114.1"/>
    <property type="molecule type" value="Genomic_DNA"/>
</dbReference>
<dbReference type="GO" id="GO:0003677">
    <property type="term" value="F:DNA binding"/>
    <property type="evidence" value="ECO:0007669"/>
    <property type="project" value="InterPro"/>
</dbReference>
<dbReference type="GO" id="GO:0016987">
    <property type="term" value="F:sigma factor activity"/>
    <property type="evidence" value="ECO:0007669"/>
    <property type="project" value="UniProtKB-KW"/>
</dbReference>
<keyword evidence="2" id="KW-0805">Transcription regulation</keyword>
<dbReference type="InterPro" id="IPR013249">
    <property type="entry name" value="RNA_pol_sigma70_r4_t2"/>
</dbReference>
<dbReference type="Gene3D" id="1.10.10.10">
    <property type="entry name" value="Winged helix-like DNA-binding domain superfamily/Winged helix DNA-binding domain"/>
    <property type="match status" value="1"/>
</dbReference>
<evidence type="ECO:0000313" key="8">
    <source>
        <dbReference type="Proteomes" id="UP000321907"/>
    </source>
</evidence>
<proteinExistence type="inferred from homology"/>
<dbReference type="InterPro" id="IPR014284">
    <property type="entry name" value="RNA_pol_sigma-70_dom"/>
</dbReference>
<feature type="domain" description="RNA polymerase sigma factor 70 region 4 type 2" evidence="6">
    <location>
        <begin position="108"/>
        <end position="159"/>
    </location>
</feature>
<keyword evidence="8" id="KW-1185">Reference proteome</keyword>
<dbReference type="AlphaFoldDB" id="A0A5C7FX32"/>
<comment type="similarity">
    <text evidence="1">Belongs to the sigma-70 factor family. ECF subfamily.</text>
</comment>
<dbReference type="SUPFAM" id="SSF88659">
    <property type="entry name" value="Sigma3 and sigma4 domains of RNA polymerase sigma factors"/>
    <property type="match status" value="1"/>
</dbReference>
<evidence type="ECO:0000313" key="7">
    <source>
        <dbReference type="EMBL" id="TXF90114.1"/>
    </source>
</evidence>